<dbReference type="Proteomes" id="UP001054902">
    <property type="component" value="Unassembled WGS sequence"/>
</dbReference>
<dbReference type="AlphaFoldDB" id="A0AAD3CE50"/>
<reference evidence="1 2" key="1">
    <citation type="journal article" date="2021" name="Sci. Rep.">
        <title>The genome of the diatom Chaetoceros tenuissimus carries an ancient integrated fragment of an extant virus.</title>
        <authorList>
            <person name="Hongo Y."/>
            <person name="Kimura K."/>
            <person name="Takaki Y."/>
            <person name="Yoshida Y."/>
            <person name="Baba S."/>
            <person name="Kobayashi G."/>
            <person name="Nagasaki K."/>
            <person name="Hano T."/>
            <person name="Tomaru Y."/>
        </authorList>
    </citation>
    <scope>NUCLEOTIDE SEQUENCE [LARGE SCALE GENOMIC DNA]</scope>
    <source>
        <strain evidence="1 2">NIES-3715</strain>
    </source>
</reference>
<proteinExistence type="predicted"/>
<gene>
    <name evidence="1" type="ORF">CTEN210_00911</name>
</gene>
<protein>
    <submittedName>
        <fullName evidence="1">Uncharacterized protein</fullName>
    </submittedName>
</protein>
<evidence type="ECO:0000313" key="1">
    <source>
        <dbReference type="EMBL" id="GFH44437.1"/>
    </source>
</evidence>
<dbReference type="EMBL" id="BLLK01000019">
    <property type="protein sequence ID" value="GFH44437.1"/>
    <property type="molecule type" value="Genomic_DNA"/>
</dbReference>
<accession>A0AAD3CE50</accession>
<sequence>MSTINPDVLELYWNNEFEKIESILDSAEYTKAEKVSMILEQYEYEDDEGITQKQNLFSELCAYYTKERRFWSKLPIELPIKVLRILGENLGNYVDEINTIGKGNRNAEDVKQLLQVILEESDVLTSLLILFHRMSVAGKWADNRREAEKIYEDFLISSKEENIYAKKSIRYIRYVPTEQTKEILLCDEDYDAADTDYVFYKHATLLEIALHKHAQIQVIRDLVRIGGKDLLLMSDRSLIQGAIIEHDDAVEIVKL</sequence>
<name>A0AAD3CE50_9STRA</name>
<evidence type="ECO:0000313" key="2">
    <source>
        <dbReference type="Proteomes" id="UP001054902"/>
    </source>
</evidence>
<keyword evidence="2" id="KW-1185">Reference proteome</keyword>
<organism evidence="1 2">
    <name type="scientific">Chaetoceros tenuissimus</name>
    <dbReference type="NCBI Taxonomy" id="426638"/>
    <lineage>
        <taxon>Eukaryota</taxon>
        <taxon>Sar</taxon>
        <taxon>Stramenopiles</taxon>
        <taxon>Ochrophyta</taxon>
        <taxon>Bacillariophyta</taxon>
        <taxon>Coscinodiscophyceae</taxon>
        <taxon>Chaetocerotophycidae</taxon>
        <taxon>Chaetocerotales</taxon>
        <taxon>Chaetocerotaceae</taxon>
        <taxon>Chaetoceros</taxon>
    </lineage>
</organism>
<comment type="caution">
    <text evidence="1">The sequence shown here is derived from an EMBL/GenBank/DDBJ whole genome shotgun (WGS) entry which is preliminary data.</text>
</comment>